<name>A0A8J2JEY0_9HEXA</name>
<feature type="non-terminal residue" evidence="2">
    <location>
        <position position="1"/>
    </location>
</feature>
<reference evidence="2" key="1">
    <citation type="submission" date="2021-06" db="EMBL/GenBank/DDBJ databases">
        <authorList>
            <person name="Hodson N. C."/>
            <person name="Mongue J. A."/>
            <person name="Jaron S. K."/>
        </authorList>
    </citation>
    <scope>NUCLEOTIDE SEQUENCE</scope>
</reference>
<organism evidence="2 3">
    <name type="scientific">Allacma fusca</name>
    <dbReference type="NCBI Taxonomy" id="39272"/>
    <lineage>
        <taxon>Eukaryota</taxon>
        <taxon>Metazoa</taxon>
        <taxon>Ecdysozoa</taxon>
        <taxon>Arthropoda</taxon>
        <taxon>Hexapoda</taxon>
        <taxon>Collembola</taxon>
        <taxon>Symphypleona</taxon>
        <taxon>Sminthuridae</taxon>
        <taxon>Allacma</taxon>
    </lineage>
</organism>
<comment type="caution">
    <text evidence="2">The sequence shown here is derived from an EMBL/GenBank/DDBJ whole genome shotgun (WGS) entry which is preliminary data.</text>
</comment>
<dbReference type="AlphaFoldDB" id="A0A8J2JEY0"/>
<dbReference type="Proteomes" id="UP000708208">
    <property type="component" value="Unassembled WGS sequence"/>
</dbReference>
<gene>
    <name evidence="2" type="ORF">AFUS01_LOCUS7754</name>
</gene>
<evidence type="ECO:0000313" key="2">
    <source>
        <dbReference type="EMBL" id="CAG7718361.1"/>
    </source>
</evidence>
<dbReference type="OrthoDB" id="6435218at2759"/>
<feature type="domain" description="E3 ubiquitin-protein ligase APD1-4 middle" evidence="1">
    <location>
        <begin position="1"/>
        <end position="53"/>
    </location>
</feature>
<proteinExistence type="predicted"/>
<keyword evidence="3" id="KW-1185">Reference proteome</keyword>
<evidence type="ECO:0000259" key="1">
    <source>
        <dbReference type="Pfam" id="PF16041"/>
    </source>
</evidence>
<protein>
    <recommendedName>
        <fullName evidence="1">E3 ubiquitin-protein ligase APD1-4 middle domain-containing protein</fullName>
    </recommendedName>
</protein>
<evidence type="ECO:0000313" key="3">
    <source>
        <dbReference type="Proteomes" id="UP000708208"/>
    </source>
</evidence>
<dbReference type="InterPro" id="IPR032010">
    <property type="entry name" value="APD1-4_M"/>
</dbReference>
<dbReference type="EMBL" id="CAJVCH010052840">
    <property type="protein sequence ID" value="CAG7718361.1"/>
    <property type="molecule type" value="Genomic_DNA"/>
</dbReference>
<feature type="non-terminal residue" evidence="2">
    <location>
        <position position="60"/>
    </location>
</feature>
<accession>A0A8J2JEY0</accession>
<sequence length="60" mass="7078">IRARFELEKFVYDLPPALNNCTDVHQCRVNLTFWSDQKLVVEIPQPSPEQESVWDEVYLA</sequence>
<dbReference type="Pfam" id="PF16041">
    <property type="entry name" value="APD1-4_M"/>
    <property type="match status" value="1"/>
</dbReference>